<organism evidence="2 3">
    <name type="scientific">Breznakibacter xylanolyticus</name>
    <dbReference type="NCBI Taxonomy" id="990"/>
    <lineage>
        <taxon>Bacteria</taxon>
        <taxon>Pseudomonadati</taxon>
        <taxon>Bacteroidota</taxon>
        <taxon>Bacteroidia</taxon>
        <taxon>Marinilabiliales</taxon>
        <taxon>Marinilabiliaceae</taxon>
        <taxon>Breznakibacter</taxon>
    </lineage>
</organism>
<dbReference type="SUPFAM" id="SSF46785">
    <property type="entry name" value="Winged helix' DNA-binding domain"/>
    <property type="match status" value="1"/>
</dbReference>
<name>A0A2W7PAC9_9BACT</name>
<dbReference type="PANTHER" id="PTHR33164">
    <property type="entry name" value="TRANSCRIPTIONAL REGULATOR, MARR FAMILY"/>
    <property type="match status" value="1"/>
</dbReference>
<dbReference type="PRINTS" id="PR00598">
    <property type="entry name" value="HTHMARR"/>
</dbReference>
<gene>
    <name evidence="2" type="ORF">LX69_00299</name>
</gene>
<proteinExistence type="predicted"/>
<evidence type="ECO:0000313" key="2">
    <source>
        <dbReference type="EMBL" id="PZX20302.1"/>
    </source>
</evidence>
<protein>
    <submittedName>
        <fullName evidence="2">MarR family transcriptional regulator for hemolysin</fullName>
    </submittedName>
</protein>
<dbReference type="InterPro" id="IPR039422">
    <property type="entry name" value="MarR/SlyA-like"/>
</dbReference>
<dbReference type="SMART" id="SM00347">
    <property type="entry name" value="HTH_MARR"/>
    <property type="match status" value="1"/>
</dbReference>
<dbReference type="InterPro" id="IPR036388">
    <property type="entry name" value="WH-like_DNA-bd_sf"/>
</dbReference>
<keyword evidence="3" id="KW-1185">Reference proteome</keyword>
<dbReference type="OrthoDB" id="5327581at2"/>
<feature type="domain" description="HTH marR-type" evidence="1">
    <location>
        <begin position="1"/>
        <end position="140"/>
    </location>
</feature>
<dbReference type="InterPro" id="IPR000835">
    <property type="entry name" value="HTH_MarR-typ"/>
</dbReference>
<evidence type="ECO:0000313" key="3">
    <source>
        <dbReference type="Proteomes" id="UP000249239"/>
    </source>
</evidence>
<dbReference type="RefSeq" id="WP_111444038.1">
    <property type="nucleotide sequence ID" value="NZ_QKZK01000002.1"/>
</dbReference>
<dbReference type="Proteomes" id="UP000249239">
    <property type="component" value="Unassembled WGS sequence"/>
</dbReference>
<dbReference type="EMBL" id="QKZK01000002">
    <property type="protein sequence ID" value="PZX20302.1"/>
    <property type="molecule type" value="Genomic_DNA"/>
</dbReference>
<dbReference type="PANTHER" id="PTHR33164:SF43">
    <property type="entry name" value="HTH-TYPE TRANSCRIPTIONAL REPRESSOR YETL"/>
    <property type="match status" value="1"/>
</dbReference>
<accession>A0A2W7PAC9</accession>
<comment type="caution">
    <text evidence="2">The sequence shown here is derived from an EMBL/GenBank/DDBJ whole genome shotgun (WGS) entry which is preliminary data.</text>
</comment>
<dbReference type="GO" id="GO:0006950">
    <property type="term" value="P:response to stress"/>
    <property type="evidence" value="ECO:0007669"/>
    <property type="project" value="TreeGrafter"/>
</dbReference>
<dbReference type="InterPro" id="IPR036390">
    <property type="entry name" value="WH_DNA-bd_sf"/>
</dbReference>
<dbReference type="Pfam" id="PF01047">
    <property type="entry name" value="MarR"/>
    <property type="match status" value="1"/>
</dbReference>
<reference evidence="2 3" key="1">
    <citation type="submission" date="2018-06" db="EMBL/GenBank/DDBJ databases">
        <title>Genomic Encyclopedia of Archaeal and Bacterial Type Strains, Phase II (KMG-II): from individual species to whole genera.</title>
        <authorList>
            <person name="Goeker M."/>
        </authorList>
    </citation>
    <scope>NUCLEOTIDE SEQUENCE [LARGE SCALE GENOMIC DNA]</scope>
    <source>
        <strain evidence="2 3">DSM 6779</strain>
    </source>
</reference>
<sequence length="145" mass="16830">MATIIKPLGLSLGPMLSAITRPMKAILKQEEIPYSIEHLVLLKITRDCKDSVVQQDLAEKMGKDKSVILRIVDILEKDGLLRRIVNPNDRRRNILEVTYLGNQFINRFQEIEMQVSKELLKNLTDEEVEHFFRIVEKIKTNAENM</sequence>
<dbReference type="PROSITE" id="PS50995">
    <property type="entry name" value="HTH_MARR_2"/>
    <property type="match status" value="1"/>
</dbReference>
<dbReference type="Gene3D" id="1.10.10.10">
    <property type="entry name" value="Winged helix-like DNA-binding domain superfamily/Winged helix DNA-binding domain"/>
    <property type="match status" value="1"/>
</dbReference>
<evidence type="ECO:0000259" key="1">
    <source>
        <dbReference type="PROSITE" id="PS50995"/>
    </source>
</evidence>
<dbReference type="GO" id="GO:0003700">
    <property type="term" value="F:DNA-binding transcription factor activity"/>
    <property type="evidence" value="ECO:0007669"/>
    <property type="project" value="InterPro"/>
</dbReference>
<dbReference type="AlphaFoldDB" id="A0A2W7PAC9"/>